<organism evidence="5 6">
    <name type="scientific">Diploscapter pachys</name>
    <dbReference type="NCBI Taxonomy" id="2018661"/>
    <lineage>
        <taxon>Eukaryota</taxon>
        <taxon>Metazoa</taxon>
        <taxon>Ecdysozoa</taxon>
        <taxon>Nematoda</taxon>
        <taxon>Chromadorea</taxon>
        <taxon>Rhabditida</taxon>
        <taxon>Rhabditina</taxon>
        <taxon>Rhabditomorpha</taxon>
        <taxon>Rhabditoidea</taxon>
        <taxon>Rhabditidae</taxon>
        <taxon>Diploscapter</taxon>
    </lineage>
</organism>
<comment type="cofactor">
    <cofactor evidence="2 3">
        <name>Zn(2+)</name>
        <dbReference type="ChEBI" id="CHEBI:29105"/>
    </cofactor>
    <text evidence="2 3">Binds 1 zinc ion per subunit.</text>
</comment>
<dbReference type="Pfam" id="PF01400">
    <property type="entry name" value="Astacin"/>
    <property type="match status" value="1"/>
</dbReference>
<protein>
    <recommendedName>
        <fullName evidence="3">Metalloendopeptidase</fullName>
        <ecNumber evidence="3">3.4.24.-</ecNumber>
    </recommendedName>
</protein>
<keyword evidence="2 3" id="KW-0862">Zinc</keyword>
<dbReference type="PRINTS" id="PR00480">
    <property type="entry name" value="ASTACIN"/>
</dbReference>
<keyword evidence="3" id="KW-0732">Signal</keyword>
<evidence type="ECO:0000313" key="5">
    <source>
        <dbReference type="EMBL" id="PAV71809.1"/>
    </source>
</evidence>
<keyword evidence="1" id="KW-1015">Disulfide bond</keyword>
<feature type="domain" description="Peptidase M12A" evidence="4">
    <location>
        <begin position="159"/>
        <end position="352"/>
    </location>
</feature>
<feature type="active site" evidence="2">
    <location>
        <position position="250"/>
    </location>
</feature>
<proteinExistence type="predicted"/>
<dbReference type="GO" id="GO:0008270">
    <property type="term" value="F:zinc ion binding"/>
    <property type="evidence" value="ECO:0007669"/>
    <property type="project" value="UniProtKB-UniRule"/>
</dbReference>
<keyword evidence="2 3" id="KW-0479">Metal-binding</keyword>
<dbReference type="SMART" id="SM00235">
    <property type="entry name" value="ZnMc"/>
    <property type="match status" value="1"/>
</dbReference>
<keyword evidence="6" id="KW-1185">Reference proteome</keyword>
<dbReference type="STRING" id="2018661.A0A2A2KDB1"/>
<dbReference type="EC" id="3.4.24.-" evidence="3"/>
<feature type="chain" id="PRO_5011832391" description="Metalloendopeptidase" evidence="3">
    <location>
        <begin position="22"/>
        <end position="385"/>
    </location>
</feature>
<dbReference type="PANTHER" id="PTHR10127:SF831">
    <property type="entry name" value="ZINC METALLOPROTEINASE NAS-37"/>
    <property type="match status" value="1"/>
</dbReference>
<feature type="binding site" evidence="2">
    <location>
        <position position="249"/>
    </location>
    <ligand>
        <name>Zn(2+)</name>
        <dbReference type="ChEBI" id="CHEBI:29105"/>
        <note>catalytic</note>
    </ligand>
</feature>
<dbReference type="Gene3D" id="3.40.390.10">
    <property type="entry name" value="Collagenase (Catalytic Domain)"/>
    <property type="match status" value="1"/>
</dbReference>
<accession>A0A2A2KDB1</accession>
<keyword evidence="2 3" id="KW-0482">Metalloprotease</keyword>
<dbReference type="InterPro" id="IPR024079">
    <property type="entry name" value="MetalloPept_cat_dom_sf"/>
</dbReference>
<feature type="signal peptide" evidence="3">
    <location>
        <begin position="1"/>
        <end position="21"/>
    </location>
</feature>
<dbReference type="Proteomes" id="UP000218231">
    <property type="component" value="Unassembled WGS sequence"/>
</dbReference>
<keyword evidence="2 3" id="KW-0378">Hydrolase</keyword>
<dbReference type="CDD" id="cd04280">
    <property type="entry name" value="ZnMc_astacin_like"/>
    <property type="match status" value="1"/>
</dbReference>
<evidence type="ECO:0000259" key="4">
    <source>
        <dbReference type="PROSITE" id="PS51864"/>
    </source>
</evidence>
<name>A0A2A2KDB1_9BILA</name>
<dbReference type="EMBL" id="LIAE01008916">
    <property type="protein sequence ID" value="PAV71809.1"/>
    <property type="molecule type" value="Genomic_DNA"/>
</dbReference>
<evidence type="ECO:0000256" key="1">
    <source>
        <dbReference type="ARBA" id="ARBA00023157"/>
    </source>
</evidence>
<dbReference type="InterPro" id="IPR034035">
    <property type="entry name" value="Astacin-like_dom"/>
</dbReference>
<dbReference type="AlphaFoldDB" id="A0A2A2KDB1"/>
<evidence type="ECO:0000313" key="6">
    <source>
        <dbReference type="Proteomes" id="UP000218231"/>
    </source>
</evidence>
<dbReference type="PANTHER" id="PTHR10127">
    <property type="entry name" value="DISCOIDIN, CUB, EGF, LAMININ , AND ZINC METALLOPROTEASE DOMAIN CONTAINING"/>
    <property type="match status" value="1"/>
</dbReference>
<dbReference type="OrthoDB" id="5806856at2759"/>
<dbReference type="GO" id="GO:0006508">
    <property type="term" value="P:proteolysis"/>
    <property type="evidence" value="ECO:0007669"/>
    <property type="project" value="UniProtKB-KW"/>
</dbReference>
<feature type="binding site" evidence="2">
    <location>
        <position position="253"/>
    </location>
    <ligand>
        <name>Zn(2+)</name>
        <dbReference type="ChEBI" id="CHEBI:29105"/>
        <note>catalytic</note>
    </ligand>
</feature>
<evidence type="ECO:0000256" key="3">
    <source>
        <dbReference type="RuleBase" id="RU361183"/>
    </source>
</evidence>
<dbReference type="PROSITE" id="PS51864">
    <property type="entry name" value="ASTACIN"/>
    <property type="match status" value="1"/>
</dbReference>
<dbReference type="InterPro" id="IPR006026">
    <property type="entry name" value="Peptidase_Metallo"/>
</dbReference>
<dbReference type="GO" id="GO:0004222">
    <property type="term" value="F:metalloendopeptidase activity"/>
    <property type="evidence" value="ECO:0007669"/>
    <property type="project" value="UniProtKB-UniRule"/>
</dbReference>
<dbReference type="InterPro" id="IPR001506">
    <property type="entry name" value="Peptidase_M12A"/>
</dbReference>
<evidence type="ECO:0000256" key="2">
    <source>
        <dbReference type="PROSITE-ProRule" id="PRU01211"/>
    </source>
</evidence>
<sequence>MHLLSLLTFTVLLTLFALVNSRSWKRIESVKKKLNNVNGPTRRWQKIDLKNMTEEECEQYRRKYGINPLRAAARLQRLQKRGYRGEHRMSKQDYDTKEKIHKVYEEVIIEKPDGDEVGDLFEVNEMTGVSDLLVEGDINLTDEQFADLVKDDNSTRSKRQVTMLYPRWTNKNVYYYFDSSITPLKKQHIMAGINYIQSRTCVSFHYSTTAPNRIRFIAGNGCYSSVGMIGGVQDLSLGKGCDSIGTVVHEMMHALGVFHMQSRYDRDWYVNVNLNNIPVKQHYNFNKYTSSQATYFTPYEWGSSMHYSADAFASRKGKPSMIPLDEDYLFTIGNKQVSFYDIQLINLMYSCMCFHGPTCSHESVSYVDLVHSRKEKGERGFGRNG</sequence>
<comment type="caution">
    <text evidence="5">The sequence shown here is derived from an EMBL/GenBank/DDBJ whole genome shotgun (WGS) entry which is preliminary data.</text>
</comment>
<feature type="binding site" evidence="2">
    <location>
        <position position="259"/>
    </location>
    <ligand>
        <name>Zn(2+)</name>
        <dbReference type="ChEBI" id="CHEBI:29105"/>
        <note>catalytic</note>
    </ligand>
</feature>
<keyword evidence="2 3" id="KW-0645">Protease</keyword>
<comment type="caution">
    <text evidence="2">Lacks conserved residue(s) required for the propagation of feature annotation.</text>
</comment>
<reference evidence="5 6" key="1">
    <citation type="journal article" date="2017" name="Curr. Biol.">
        <title>Genome architecture and evolution of a unichromosomal asexual nematode.</title>
        <authorList>
            <person name="Fradin H."/>
            <person name="Zegar C."/>
            <person name="Gutwein M."/>
            <person name="Lucas J."/>
            <person name="Kovtun M."/>
            <person name="Corcoran D."/>
            <person name="Baugh L.R."/>
            <person name="Kiontke K."/>
            <person name="Gunsalus K."/>
            <person name="Fitch D.H."/>
            <person name="Piano F."/>
        </authorList>
    </citation>
    <scope>NUCLEOTIDE SEQUENCE [LARGE SCALE GENOMIC DNA]</scope>
    <source>
        <strain evidence="5">PF1309</strain>
    </source>
</reference>
<gene>
    <name evidence="5" type="ORF">WR25_25814</name>
</gene>
<dbReference type="SUPFAM" id="SSF55486">
    <property type="entry name" value="Metalloproteases ('zincins'), catalytic domain"/>
    <property type="match status" value="1"/>
</dbReference>